<evidence type="ECO:0000313" key="2">
    <source>
        <dbReference type="Proteomes" id="UP000484255"/>
    </source>
</evidence>
<name>A0A7C9TIS3_9BURK</name>
<dbReference type="AlphaFoldDB" id="A0A7C9TIS3"/>
<evidence type="ECO:0000313" key="1">
    <source>
        <dbReference type="EMBL" id="NDY89707.1"/>
    </source>
</evidence>
<dbReference type="RefSeq" id="WP_163455561.1">
    <property type="nucleotide sequence ID" value="NZ_JAAGOH010000001.1"/>
</dbReference>
<dbReference type="EMBL" id="JAAGOH010000001">
    <property type="protein sequence ID" value="NDY89707.1"/>
    <property type="molecule type" value="Genomic_DNA"/>
</dbReference>
<comment type="caution">
    <text evidence="1">The sequence shown here is derived from an EMBL/GenBank/DDBJ whole genome shotgun (WGS) entry which is preliminary data.</text>
</comment>
<reference evidence="1 2" key="1">
    <citation type="submission" date="2020-02" db="EMBL/GenBank/DDBJ databases">
        <title>Ideonella bacterium strain TBM-1.</title>
        <authorList>
            <person name="Chen W.-M."/>
        </authorList>
    </citation>
    <scope>NUCLEOTIDE SEQUENCE [LARGE SCALE GENOMIC DNA]</scope>
    <source>
        <strain evidence="1 2">TBM-1</strain>
    </source>
</reference>
<accession>A0A7C9TIS3</accession>
<proteinExistence type="predicted"/>
<protein>
    <submittedName>
        <fullName evidence="1">Uncharacterized protein</fullName>
    </submittedName>
</protein>
<gene>
    <name evidence="1" type="ORF">G3A44_00705</name>
</gene>
<keyword evidence="2" id="KW-1185">Reference proteome</keyword>
<sequence length="97" mass="10167">MSAPEGIGPELWNKHADACAKMREAEEALAAALSGLKRAAAAWVRVEAEVSGDRATAALVGIAASNAATWSGGVLCDSNIIETAKRREALELLRSKY</sequence>
<dbReference type="Proteomes" id="UP000484255">
    <property type="component" value="Unassembled WGS sequence"/>
</dbReference>
<organism evidence="1 2">
    <name type="scientific">Ideonella livida</name>
    <dbReference type="NCBI Taxonomy" id="2707176"/>
    <lineage>
        <taxon>Bacteria</taxon>
        <taxon>Pseudomonadati</taxon>
        <taxon>Pseudomonadota</taxon>
        <taxon>Betaproteobacteria</taxon>
        <taxon>Burkholderiales</taxon>
        <taxon>Sphaerotilaceae</taxon>
        <taxon>Ideonella</taxon>
    </lineage>
</organism>